<feature type="domain" description="Glycosyltransferase RgtA/B/C/D-like" evidence="2">
    <location>
        <begin position="143"/>
        <end position="288"/>
    </location>
</feature>
<evidence type="ECO:0000313" key="4">
    <source>
        <dbReference type="Proteomes" id="UP000654670"/>
    </source>
</evidence>
<accession>A0A917S1Q6</accession>
<feature type="transmembrane region" description="Helical" evidence="1">
    <location>
        <begin position="234"/>
        <end position="249"/>
    </location>
</feature>
<feature type="transmembrane region" description="Helical" evidence="1">
    <location>
        <begin position="154"/>
        <end position="177"/>
    </location>
</feature>
<reference evidence="3" key="1">
    <citation type="journal article" date="2014" name="Int. J. Syst. Evol. Microbiol.">
        <title>Complete genome sequence of Corynebacterium casei LMG S-19264T (=DSM 44701T), isolated from a smear-ripened cheese.</title>
        <authorList>
            <consortium name="US DOE Joint Genome Institute (JGI-PGF)"/>
            <person name="Walter F."/>
            <person name="Albersmeier A."/>
            <person name="Kalinowski J."/>
            <person name="Ruckert C."/>
        </authorList>
    </citation>
    <scope>NUCLEOTIDE SEQUENCE</scope>
    <source>
        <strain evidence="3">JCM 15325</strain>
    </source>
</reference>
<dbReference type="InterPro" id="IPR038731">
    <property type="entry name" value="RgtA/B/C-like"/>
</dbReference>
<feature type="transmembrane region" description="Helical" evidence="1">
    <location>
        <begin position="213"/>
        <end position="229"/>
    </location>
</feature>
<feature type="transmembrane region" description="Helical" evidence="1">
    <location>
        <begin position="688"/>
        <end position="710"/>
    </location>
</feature>
<keyword evidence="4" id="KW-1185">Reference proteome</keyword>
<feature type="transmembrane region" description="Helical" evidence="1">
    <location>
        <begin position="406"/>
        <end position="430"/>
    </location>
</feature>
<dbReference type="AlphaFoldDB" id="A0A917S1Q6"/>
<proteinExistence type="predicted"/>
<keyword evidence="1" id="KW-0472">Membrane</keyword>
<keyword evidence="1" id="KW-1133">Transmembrane helix</keyword>
<feature type="transmembrane region" description="Helical" evidence="1">
    <location>
        <begin position="503"/>
        <end position="522"/>
    </location>
</feature>
<dbReference type="RefSeq" id="WP_188802422.1">
    <property type="nucleotide sequence ID" value="NZ_BMOK01000005.1"/>
</dbReference>
<comment type="caution">
    <text evidence="3">The sequence shown here is derived from an EMBL/GenBank/DDBJ whole genome shotgun (WGS) entry which is preliminary data.</text>
</comment>
<dbReference type="Pfam" id="PF13231">
    <property type="entry name" value="PMT_2"/>
    <property type="match status" value="1"/>
</dbReference>
<protein>
    <recommendedName>
        <fullName evidence="2">Glycosyltransferase RgtA/B/C/D-like domain-containing protein</fullName>
    </recommendedName>
</protein>
<dbReference type="EMBL" id="BMOK01000005">
    <property type="protein sequence ID" value="GGL51389.1"/>
    <property type="molecule type" value="Genomic_DNA"/>
</dbReference>
<feature type="transmembrane region" description="Helical" evidence="1">
    <location>
        <begin position="12"/>
        <end position="31"/>
    </location>
</feature>
<feature type="transmembrane region" description="Helical" evidence="1">
    <location>
        <begin position="76"/>
        <end position="101"/>
    </location>
</feature>
<feature type="transmembrane region" description="Helical" evidence="1">
    <location>
        <begin position="189"/>
        <end position="207"/>
    </location>
</feature>
<evidence type="ECO:0000256" key="1">
    <source>
        <dbReference type="SAM" id="Phobius"/>
    </source>
</evidence>
<feature type="transmembrane region" description="Helical" evidence="1">
    <location>
        <begin position="437"/>
        <end position="456"/>
    </location>
</feature>
<evidence type="ECO:0000259" key="2">
    <source>
        <dbReference type="Pfam" id="PF13231"/>
    </source>
</evidence>
<evidence type="ECO:0000313" key="3">
    <source>
        <dbReference type="EMBL" id="GGL51389.1"/>
    </source>
</evidence>
<name>A0A917S1Q6_9BACL</name>
<feature type="transmembrane region" description="Helical" evidence="1">
    <location>
        <begin position="462"/>
        <end position="482"/>
    </location>
</feature>
<feature type="transmembrane region" description="Helical" evidence="1">
    <location>
        <begin position="279"/>
        <end position="296"/>
    </location>
</feature>
<gene>
    <name evidence="3" type="ORF">GCM10007968_14420</name>
</gene>
<sequence>MNVILRVKQGMLSLITIAFAVCFSVALLLSIPYSLLSKSDRHIFSTSLSVLLFSVIVLLFFMAAYRFFSRLTRFGLNVAAGCLAVAMILFEWVIIAGFSILPPTLDGGHTYGEALYLLAHGHASGDFYYKVYPNNIPITVLRYWLYRLFSMVHFSNYMLIDKTACAVVLNVGIYFSWKLVNRLFDAKMGNLFLLMTLTSFPLFFYITYFYTDTVTLMFPAMFLYLWYLYHRSMKIRYLFLAGLLLGIGYEIRPNLILFLPALAIYMLFVLRLKKVLLNLIVIGAMMVAAGFFVHAYDQHLGYTSDPSLSMPTTHWIMLGLSRYGEYNGADYMLTRNQHTQQGKIQVDVQQIKSRIIDKGVPGLVDLWVIKTAETWSIGSRGFDIYTDVSAHPTMAYEYVFGRQNQLVLYIVQIFHVVNLFLLAFSALNYFRTNKVSLNILIQICLLGNFVFYVFLWEAEPRYSLLFTPFMILGAVFGFNEFWHAIHGLKAGRFRKVMKGKMPVWILSSFLMVCVIACAWMNVQKYARDLTVQNQYIVDQKKTDGIQSAFVDAHHAIRQTFRASSPFTHVSLSVYSKKGQGVYNFSIANLSSHKNIFSKNFTSAQVGPGQDLTFSLKEDAPGTGSQYQITVRQISGAQGGKLGFWLYGNGYDRGDIYPDGQFMETGAQIKNADLKFQVYSIQERPYLSMEAYCLLFSIPVLMLLFYAYVFLKGRSGKINIKGASDL</sequence>
<organism evidence="3 4">
    <name type="scientific">Sporolactobacillus putidus</name>
    <dbReference type="NCBI Taxonomy" id="492735"/>
    <lineage>
        <taxon>Bacteria</taxon>
        <taxon>Bacillati</taxon>
        <taxon>Bacillota</taxon>
        <taxon>Bacilli</taxon>
        <taxon>Bacillales</taxon>
        <taxon>Sporolactobacillaceae</taxon>
        <taxon>Sporolactobacillus</taxon>
    </lineage>
</organism>
<keyword evidence="1" id="KW-0812">Transmembrane</keyword>
<feature type="transmembrane region" description="Helical" evidence="1">
    <location>
        <begin position="43"/>
        <end position="64"/>
    </location>
</feature>
<dbReference type="Proteomes" id="UP000654670">
    <property type="component" value="Unassembled WGS sequence"/>
</dbReference>
<reference evidence="3" key="2">
    <citation type="submission" date="2020-09" db="EMBL/GenBank/DDBJ databases">
        <authorList>
            <person name="Sun Q."/>
            <person name="Ohkuma M."/>
        </authorList>
    </citation>
    <scope>NUCLEOTIDE SEQUENCE</scope>
    <source>
        <strain evidence="3">JCM 15325</strain>
    </source>
</reference>